<dbReference type="PANTHER" id="PTHR44103:SF1">
    <property type="entry name" value="PROPROTEIN CONVERTASE P"/>
    <property type="match status" value="1"/>
</dbReference>
<dbReference type="Proteomes" id="UP000321353">
    <property type="component" value="Chromosome"/>
</dbReference>
<dbReference type="RefSeq" id="WP_147868262.1">
    <property type="nucleotide sequence ID" value="NZ_CP036264.1"/>
</dbReference>
<dbReference type="Pfam" id="PF07593">
    <property type="entry name" value="UnbV_ASPIC"/>
    <property type="match status" value="1"/>
</dbReference>
<dbReference type="SUPFAM" id="SSF48452">
    <property type="entry name" value="TPR-like"/>
    <property type="match status" value="1"/>
</dbReference>
<dbReference type="InterPro" id="IPR011519">
    <property type="entry name" value="UnbV_ASPIC"/>
</dbReference>
<accession>A0A5B9MGN9</accession>
<keyword evidence="1" id="KW-0732">Signal</keyword>
<evidence type="ECO:0000259" key="4">
    <source>
        <dbReference type="Pfam" id="PF07593"/>
    </source>
</evidence>
<feature type="region of interest" description="Disordered" evidence="2">
    <location>
        <begin position="1156"/>
        <end position="1181"/>
    </location>
</feature>
<dbReference type="EMBL" id="CP036264">
    <property type="protein sequence ID" value="QEF98764.1"/>
    <property type="molecule type" value="Genomic_DNA"/>
</dbReference>
<dbReference type="Pfam" id="PF14559">
    <property type="entry name" value="TPR_19"/>
    <property type="match status" value="1"/>
</dbReference>
<feature type="domain" description="ASPIC/UnbV" evidence="4">
    <location>
        <begin position="665"/>
        <end position="710"/>
    </location>
</feature>
<dbReference type="InterPro" id="IPR011990">
    <property type="entry name" value="TPR-like_helical_dom_sf"/>
</dbReference>
<name>A0A5B9MGN9_9BACT</name>
<dbReference type="PANTHER" id="PTHR44103">
    <property type="entry name" value="PROPROTEIN CONVERTASE P"/>
    <property type="match status" value="1"/>
</dbReference>
<organism evidence="5 6">
    <name type="scientific">Stieleria maiorica</name>
    <dbReference type="NCBI Taxonomy" id="2795974"/>
    <lineage>
        <taxon>Bacteria</taxon>
        <taxon>Pseudomonadati</taxon>
        <taxon>Planctomycetota</taxon>
        <taxon>Planctomycetia</taxon>
        <taxon>Pirellulales</taxon>
        <taxon>Pirellulaceae</taxon>
        <taxon>Stieleria</taxon>
    </lineage>
</organism>
<keyword evidence="3" id="KW-0472">Membrane</keyword>
<reference evidence="5 6" key="1">
    <citation type="submission" date="2019-02" db="EMBL/GenBank/DDBJ databases">
        <title>Planctomycetal bacteria perform biofilm scaping via a novel small molecule.</title>
        <authorList>
            <person name="Jeske O."/>
            <person name="Boedeker C."/>
            <person name="Wiegand S."/>
            <person name="Breitling P."/>
            <person name="Kallscheuer N."/>
            <person name="Jogler M."/>
            <person name="Rohde M."/>
            <person name="Petersen J."/>
            <person name="Medema M.H."/>
            <person name="Surup F."/>
            <person name="Jogler C."/>
        </authorList>
    </citation>
    <scope>NUCLEOTIDE SEQUENCE [LARGE SCALE GENOMIC DNA]</scope>
    <source>
        <strain evidence="5 6">Mal15</strain>
    </source>
</reference>
<evidence type="ECO:0000256" key="3">
    <source>
        <dbReference type="SAM" id="Phobius"/>
    </source>
</evidence>
<dbReference type="InterPro" id="IPR013517">
    <property type="entry name" value="FG-GAP"/>
</dbReference>
<dbReference type="Pfam" id="PF13517">
    <property type="entry name" value="FG-GAP_3"/>
    <property type="match status" value="1"/>
</dbReference>
<evidence type="ECO:0000256" key="2">
    <source>
        <dbReference type="SAM" id="MobiDB-lite"/>
    </source>
</evidence>
<dbReference type="InterPro" id="IPR019734">
    <property type="entry name" value="TPR_rpt"/>
</dbReference>
<dbReference type="AlphaFoldDB" id="A0A5B9MGN9"/>
<sequence length="1223" mass="135438">MTDIDPRQKHIWIGCLVALAIAVAALLILKQPVPTPEQTDRSAVADVQTVTGFYVSLAALDVEENERAASVLDQLVKEQPGEPALWANLAVAKLRLNDLAAAEQALNNALSQLPRSRELLILKAQLLKSAGQIPEAIKTLRTVHSEWPENIQVAFELSTLLDQPNTDAADQERLGLLANILARTPGNLRVRCEYARLAATLSDQERLDQVIGSFETLGQDWTALQRSQLDQASKAAKDRDYRQAAVALTFFENVVKPLPLYRDSLDELGVLSVTAVGTPVRSLLALSMPSSEFSPADKALRFTPTDSLGKAARHDFTWAVKQPVERCSTLLSLAGDTLHIQESAALPFPGYPADNAGPNLAWADLNYDFQNDLIFAGLRGCQIFLSQPSGEYTALESDLELFDRPWARVWCTDFEADGDLDLLLSDGVGDLQCVLNNGDNQFLPFPQIPTVPGVIAVNEIDFDLDGDVDLVSLDRHGDLSVWTNARGGHFDLQTIDAIGECVAIAVADLDGNGRYEVLCFTGQGELFSAEFGGQQWSVARILRSDFDIGREATESLVPGFLTTADLDNNGAIDVVASVAGQTQVWLKDRGELWLPLPSVLETQVTSVIDMDCDGLLDIVGKTNDGMQLWKNESRAGYRWHTIGPKATRADGDKRINPFGIGGRIEIRAGNTVQSRTIDSPRIHFGLGNHSQIDVARIVWPNGTSQAEFELAENTSSLAVQRLKGSCPWVFTFDGTQYRFIKDFLWRSPLGLRINAQDTAGITQTEDRIKIPSDALAQRDGEYEIRITAELWETHFFDHVSLLAIDHRRDTEIFVDESFVPQKAPRGEILVGSATQQLLNLTDSNGAAVDEVLSENDGEYADHFPLGPYQGLTQEHWIEFSFPRDAIADGEILLIGHGWIYPTDSSLNVAISQNDSIRPHGLVLEQLMADGNWKALRDDLGFPAGKHKDMIIVLDSQELSSETRYRLRTNMEVYWDSLRWSFRLADQAFTQTQLAMTSSQLHGRGFSKLQPIDRRRPDTPIYEVTSRTPQWMDLEGYYTRYGDVGVLLQAVDDRYVIMNAGDELRLRFSAKPNWTGLLSAKSLVNLRANVATFARRWIPGAFHALTSVATSTQHSPANLPGIGTDGADKKRTFVLVGDGWVKDGDFNTTFSRTVRPLPSHSSIHGSSPYDAPGNNQPLPPLADDPVYLQHQADWQVFHTRYITPQAFQQKLIRHDRSSFPSVEK</sequence>
<keyword evidence="6" id="KW-1185">Reference proteome</keyword>
<keyword evidence="3" id="KW-0812">Transmembrane</keyword>
<dbReference type="InterPro" id="IPR028994">
    <property type="entry name" value="Integrin_alpha_N"/>
</dbReference>
<keyword evidence="3" id="KW-1133">Transmembrane helix</keyword>
<protein>
    <submittedName>
        <fullName evidence="5">ASPIC and UnbV</fullName>
    </submittedName>
</protein>
<gene>
    <name evidence="5" type="ORF">Mal15_28200</name>
</gene>
<feature type="transmembrane region" description="Helical" evidence="3">
    <location>
        <begin position="12"/>
        <end position="29"/>
    </location>
</feature>
<dbReference type="SMART" id="SM00028">
    <property type="entry name" value="TPR"/>
    <property type="match status" value="2"/>
</dbReference>
<dbReference type="KEGG" id="smam:Mal15_28200"/>
<dbReference type="SUPFAM" id="SSF69318">
    <property type="entry name" value="Integrin alpha N-terminal domain"/>
    <property type="match status" value="1"/>
</dbReference>
<dbReference type="Gene3D" id="1.25.40.10">
    <property type="entry name" value="Tetratricopeptide repeat domain"/>
    <property type="match status" value="1"/>
</dbReference>
<proteinExistence type="predicted"/>
<evidence type="ECO:0000313" key="5">
    <source>
        <dbReference type="EMBL" id="QEF98764.1"/>
    </source>
</evidence>
<evidence type="ECO:0000313" key="6">
    <source>
        <dbReference type="Proteomes" id="UP000321353"/>
    </source>
</evidence>
<evidence type="ECO:0000256" key="1">
    <source>
        <dbReference type="ARBA" id="ARBA00022729"/>
    </source>
</evidence>